<gene>
    <name evidence="2" type="ORF">AMPC_06600</name>
</gene>
<dbReference type="Proteomes" id="UP001162734">
    <property type="component" value="Chromosome"/>
</dbReference>
<feature type="domain" description="Pili assembly chaperone N-terminal" evidence="1">
    <location>
        <begin position="32"/>
        <end position="153"/>
    </location>
</feature>
<reference evidence="3" key="1">
    <citation type="journal article" date="2022" name="Int. J. Syst. Evol. Microbiol.">
        <title>Anaeromyxobacter oryzae sp. nov., Anaeromyxobacter diazotrophicus sp. nov. and Anaeromyxobacter paludicola sp. nov., isolated from paddy soils.</title>
        <authorList>
            <person name="Itoh H."/>
            <person name="Xu Z."/>
            <person name="Mise K."/>
            <person name="Masuda Y."/>
            <person name="Ushijima N."/>
            <person name="Hayakawa C."/>
            <person name="Shiratori Y."/>
            <person name="Senoo K."/>
        </authorList>
    </citation>
    <scope>NUCLEOTIDE SEQUENCE [LARGE SCALE GENOMIC DNA]</scope>
    <source>
        <strain evidence="3">Red630</strain>
    </source>
</reference>
<name>A0ABM7X6U4_9BACT</name>
<dbReference type="Pfam" id="PF00345">
    <property type="entry name" value="PapD_N"/>
    <property type="match status" value="1"/>
</dbReference>
<dbReference type="EMBL" id="AP025592">
    <property type="protein sequence ID" value="BDG07547.1"/>
    <property type="molecule type" value="Genomic_DNA"/>
</dbReference>
<dbReference type="Gene3D" id="2.60.40.10">
    <property type="entry name" value="Immunoglobulins"/>
    <property type="match status" value="1"/>
</dbReference>
<dbReference type="PANTHER" id="PTHR30251">
    <property type="entry name" value="PILUS ASSEMBLY CHAPERONE"/>
    <property type="match status" value="1"/>
</dbReference>
<evidence type="ECO:0000313" key="3">
    <source>
        <dbReference type="Proteomes" id="UP001162734"/>
    </source>
</evidence>
<dbReference type="SUPFAM" id="SSF49354">
    <property type="entry name" value="PapD-like"/>
    <property type="match status" value="1"/>
</dbReference>
<dbReference type="RefSeq" id="WP_248344328.1">
    <property type="nucleotide sequence ID" value="NZ_AP025592.1"/>
</dbReference>
<sequence length="256" mass="27586">MVHRRTLRRLRPLALAALAVLLLPGGRVRAAGLVVNPILVRLTADERNAVVSVTNDEPEPVRFKVSVLAWQESSSGEMQLAPAEDVVWFPQLFTLAPKESRNLRVGTTQPPGARERSYRLFVEQLPPAEKPGGPSAVRVLSRVGIPVFVEPAQAAARPEIDGVEVRAGRASFVLRNRGNAHFRPTSLKLQARGAAGEVLHVQDFNGWYVLADGERRYDAALPAGICAQVRSVRVEAVLGDKPVSAEAAAPHGGCAP</sequence>
<dbReference type="PANTHER" id="PTHR30251:SF4">
    <property type="entry name" value="SLR1668 PROTEIN"/>
    <property type="match status" value="1"/>
</dbReference>
<organism evidence="2 3">
    <name type="scientific">Anaeromyxobacter paludicola</name>
    <dbReference type="NCBI Taxonomy" id="2918171"/>
    <lineage>
        <taxon>Bacteria</taxon>
        <taxon>Pseudomonadati</taxon>
        <taxon>Myxococcota</taxon>
        <taxon>Myxococcia</taxon>
        <taxon>Myxococcales</taxon>
        <taxon>Cystobacterineae</taxon>
        <taxon>Anaeromyxobacteraceae</taxon>
        <taxon>Anaeromyxobacter</taxon>
    </lineage>
</organism>
<evidence type="ECO:0000313" key="2">
    <source>
        <dbReference type="EMBL" id="BDG07547.1"/>
    </source>
</evidence>
<evidence type="ECO:0000259" key="1">
    <source>
        <dbReference type="Pfam" id="PF00345"/>
    </source>
</evidence>
<dbReference type="InterPro" id="IPR008962">
    <property type="entry name" value="PapD-like_sf"/>
</dbReference>
<dbReference type="InterPro" id="IPR016147">
    <property type="entry name" value="Pili_assmbl_chaperone_N"/>
</dbReference>
<dbReference type="InterPro" id="IPR050643">
    <property type="entry name" value="Periplasmic_pilus_chap"/>
</dbReference>
<proteinExistence type="predicted"/>
<protein>
    <recommendedName>
        <fullName evidence="1">Pili assembly chaperone N-terminal domain-containing protein</fullName>
    </recommendedName>
</protein>
<dbReference type="InterPro" id="IPR013783">
    <property type="entry name" value="Ig-like_fold"/>
</dbReference>
<keyword evidence="3" id="KW-1185">Reference proteome</keyword>
<accession>A0ABM7X6U4</accession>